<protein>
    <submittedName>
        <fullName evidence="2">Uncharacterized protein</fullName>
    </submittedName>
</protein>
<dbReference type="RefSeq" id="WP_359343021.1">
    <property type="nucleotide sequence ID" value="NZ_JBEYXV010000001.1"/>
</dbReference>
<name>A0ABV3BDT8_9ACTN</name>
<feature type="region of interest" description="Disordered" evidence="1">
    <location>
        <begin position="1"/>
        <end position="32"/>
    </location>
</feature>
<accession>A0ABV3BDT8</accession>
<dbReference type="EMBL" id="JBEYXV010000001">
    <property type="protein sequence ID" value="MEU6819117.1"/>
    <property type="molecule type" value="Genomic_DNA"/>
</dbReference>
<evidence type="ECO:0000256" key="1">
    <source>
        <dbReference type="SAM" id="MobiDB-lite"/>
    </source>
</evidence>
<comment type="caution">
    <text evidence="2">The sequence shown here is derived from an EMBL/GenBank/DDBJ whole genome shotgun (WGS) entry which is preliminary data.</text>
</comment>
<sequence length="47" mass="5188">MITDDARAASGAVRHERRKEVSPMTARHSTQHPVRALLTAARVHSLV</sequence>
<evidence type="ECO:0000313" key="2">
    <source>
        <dbReference type="EMBL" id="MEU6819117.1"/>
    </source>
</evidence>
<reference evidence="2 3" key="1">
    <citation type="submission" date="2024-06" db="EMBL/GenBank/DDBJ databases">
        <title>The Natural Products Discovery Center: Release of the First 8490 Sequenced Strains for Exploring Actinobacteria Biosynthetic Diversity.</title>
        <authorList>
            <person name="Kalkreuter E."/>
            <person name="Kautsar S.A."/>
            <person name="Yang D."/>
            <person name="Bader C.D."/>
            <person name="Teijaro C.N."/>
            <person name="Fluegel L."/>
            <person name="Davis C.M."/>
            <person name="Simpson J.R."/>
            <person name="Lauterbach L."/>
            <person name="Steele A.D."/>
            <person name="Gui C."/>
            <person name="Meng S."/>
            <person name="Li G."/>
            <person name="Viehrig K."/>
            <person name="Ye F."/>
            <person name="Su P."/>
            <person name="Kiefer A.F."/>
            <person name="Nichols A."/>
            <person name="Cepeda A.J."/>
            <person name="Yan W."/>
            <person name="Fan B."/>
            <person name="Jiang Y."/>
            <person name="Adhikari A."/>
            <person name="Zheng C.-J."/>
            <person name="Schuster L."/>
            <person name="Cowan T.M."/>
            <person name="Smanski M.J."/>
            <person name="Chevrette M.G."/>
            <person name="De Carvalho L.P.S."/>
            <person name="Shen B."/>
        </authorList>
    </citation>
    <scope>NUCLEOTIDE SEQUENCE [LARGE SCALE GENOMIC DNA]</scope>
    <source>
        <strain evidence="2 3">NPDC046838</strain>
    </source>
</reference>
<proteinExistence type="predicted"/>
<keyword evidence="3" id="KW-1185">Reference proteome</keyword>
<organism evidence="2 3">
    <name type="scientific">Streptomyces atriruber</name>
    <dbReference type="NCBI Taxonomy" id="545121"/>
    <lineage>
        <taxon>Bacteria</taxon>
        <taxon>Bacillati</taxon>
        <taxon>Actinomycetota</taxon>
        <taxon>Actinomycetes</taxon>
        <taxon>Kitasatosporales</taxon>
        <taxon>Streptomycetaceae</taxon>
        <taxon>Streptomyces</taxon>
    </lineage>
</organism>
<gene>
    <name evidence="2" type="ORF">ABZ921_00710</name>
</gene>
<dbReference type="Proteomes" id="UP001551176">
    <property type="component" value="Unassembled WGS sequence"/>
</dbReference>
<evidence type="ECO:0000313" key="3">
    <source>
        <dbReference type="Proteomes" id="UP001551176"/>
    </source>
</evidence>